<sequence>MTPSPHAGNLPPSHGSSQPLFSATDAGSSNSKSATIHSWGRKNAQSTIPPLMHPNNPYVPWTPEMRREIFSPLAAPSTSSPRVNLVSQYSQTGTDTSRAAAISNIQHPPAGRRLIKVSQSLNRWTATVRKNIKYATKRFTRTRRCQVTHQPADDIGYGHVPMSVHSLTESTETITLSTWLLDRENERMEFTTETRGMSLDDYERMGSWINVSDSAIVTERRGHLPPEVVDDQLGERDRCALSGHWESLSGFYARIQSHSESQPIDSLPILSPSDSGCAGKLSRERFHSPEATLLKCRLLPERIAPTLLGVFKERGRISLAMAPPHHSFWMHANPDMPGCLKELCIYAVQQLHARGILHGDLRPCNVLIGGDAKVTIINYQRSRLVERHDLIESSPCTPQDLAWEMRAFKWMLDYRGARDLEARSMEDVEAALIVNPGDPGLNNQLQFHRHLIKWVFHPFPPRRFVVPGQSPEDLATEVNLFIDRIEAMKSRVRQHIGTPNPLLLPRTTGLPAATSELEIHAGSSSDLSTRSPSRSDQLGSLSASQRTSDFKPSGGSRYNLRSRNIDAFPAGHCSTSRKRNLSSASVRRPINKKFRFDLPDDSENVDESLPLVPPDLTSSLPVREDTVYSETEQKAKEENTMKLIIEANIRRCHDLGLPHPAAFDQDPAHPYWQDPDVQDYMHRLNRKILTKAAAKEKFSENDHKIVRPTRALGNLLREMRAATQLRRMHSIHSPITNAFEEAGGHATKRKRAVEDDGETFQQPDTSGERNASGRKVFEGQCSASSVSSATKRRKHIPPQSILKVKASPILIVMAKDMKDLGSEKDLSRRSSGPDPESYKEFYPDEEFSGEVKLVRQLKNRHVAMISIGGVIGVVVSVGRFILGNCYCFTQWGAYRSHPRIHGNGYDLLYHWQISLGEMVAYLPIPGGHIKLAERFVDPAFSFTLGWNYWYNWTILLPAELSASAVLIGFWTDVNPAAWITVTMIVTITLNMFGAGVYGEAEFIFALVSYLPSFNRMRPKGIFLNSSIKVITIVGLIILGVVIDLGGGPTHDRIGFRYWKNAGPFTQFGGIPGTKGRFLAWVAVLTQAAFSFIGTEIVAMAAGEAKNPRRNLPKAIRRVYIRILLFYVCGTIVISLLVPYTSQGLDLADGTAASSPFVIAIKNAGIKSLPSIINACLLTSAWSAASSDLYTSSRALYGLALAGNAPRIFLKTSKNGLPYASIIFSSSFSFLAYMSVNSGAGKVFNWFSNMTAVAGLITWFSISVTYLRFYRGMQVQGYDRSKLPFSSKLQPYAACGWKVFLRDQWATDTFVTNYLPLGLFPVLYVGAKLYTKKPIVKVEDMDFVTNIAEIEAET</sequence>
<feature type="compositionally biased region" description="Polar residues" evidence="5">
    <location>
        <begin position="537"/>
        <end position="547"/>
    </location>
</feature>
<evidence type="ECO:0000259" key="7">
    <source>
        <dbReference type="Pfam" id="PF00324"/>
    </source>
</evidence>
<feature type="transmembrane region" description="Helical" evidence="6">
    <location>
        <begin position="1245"/>
        <end position="1266"/>
    </location>
</feature>
<reference evidence="8" key="1">
    <citation type="submission" date="2020-07" db="EMBL/GenBank/DDBJ databases">
        <authorList>
            <person name="Nieuwenhuis M."/>
            <person name="Van De Peppel L.J.J."/>
        </authorList>
    </citation>
    <scope>NUCLEOTIDE SEQUENCE</scope>
    <source>
        <strain evidence="8">AP01</strain>
        <tissue evidence="8">Mycelium</tissue>
    </source>
</reference>
<feature type="region of interest" description="Disordered" evidence="5">
    <location>
        <begin position="599"/>
        <end position="618"/>
    </location>
</feature>
<dbReference type="GO" id="GO:0004672">
    <property type="term" value="F:protein kinase activity"/>
    <property type="evidence" value="ECO:0007669"/>
    <property type="project" value="InterPro"/>
</dbReference>
<feature type="compositionally biased region" description="Polar residues" evidence="5">
    <location>
        <begin position="14"/>
        <end position="36"/>
    </location>
</feature>
<feature type="region of interest" description="Disordered" evidence="5">
    <location>
        <begin position="738"/>
        <end position="796"/>
    </location>
</feature>
<dbReference type="InterPro" id="IPR008266">
    <property type="entry name" value="Tyr_kinase_AS"/>
</dbReference>
<feature type="transmembrane region" description="Helical" evidence="6">
    <location>
        <begin position="949"/>
        <end position="970"/>
    </location>
</feature>
<feature type="transmembrane region" description="Helical" evidence="6">
    <location>
        <begin position="1118"/>
        <end position="1139"/>
    </location>
</feature>
<accession>A0A9P7KGT4</accession>
<dbReference type="OrthoDB" id="10062876at2759"/>
<feature type="compositionally biased region" description="Polar residues" evidence="5">
    <location>
        <begin position="759"/>
        <end position="769"/>
    </location>
</feature>
<feature type="transmembrane region" description="Helical" evidence="6">
    <location>
        <begin position="1021"/>
        <end position="1042"/>
    </location>
</feature>
<dbReference type="PANTHER" id="PTHR43341">
    <property type="entry name" value="AMINO ACID PERMEASE"/>
    <property type="match status" value="1"/>
</dbReference>
<organism evidence="8 9">
    <name type="scientific">Asterophora parasitica</name>
    <dbReference type="NCBI Taxonomy" id="117018"/>
    <lineage>
        <taxon>Eukaryota</taxon>
        <taxon>Fungi</taxon>
        <taxon>Dikarya</taxon>
        <taxon>Basidiomycota</taxon>
        <taxon>Agaricomycotina</taxon>
        <taxon>Agaricomycetes</taxon>
        <taxon>Agaricomycetidae</taxon>
        <taxon>Agaricales</taxon>
        <taxon>Tricholomatineae</taxon>
        <taxon>Lyophyllaceae</taxon>
        <taxon>Asterophora</taxon>
    </lineage>
</organism>
<dbReference type="EMBL" id="JABCKV010000004">
    <property type="protein sequence ID" value="KAG5648120.1"/>
    <property type="molecule type" value="Genomic_DNA"/>
</dbReference>
<dbReference type="PANTHER" id="PTHR43341:SF20">
    <property type="entry name" value="AAT FAMILY AMINO ACID TRANSPORTER"/>
    <property type="match status" value="1"/>
</dbReference>
<dbReference type="Gene3D" id="1.20.1740.10">
    <property type="entry name" value="Amino acid/polyamine transporter I"/>
    <property type="match status" value="1"/>
</dbReference>
<dbReference type="SUPFAM" id="SSF56112">
    <property type="entry name" value="Protein kinase-like (PK-like)"/>
    <property type="match status" value="1"/>
</dbReference>
<feature type="transmembrane region" description="Helical" evidence="6">
    <location>
        <begin position="862"/>
        <end position="882"/>
    </location>
</feature>
<feature type="domain" description="Amino acid permease/ SLC12A" evidence="7">
    <location>
        <begin position="1023"/>
        <end position="1299"/>
    </location>
</feature>
<reference evidence="8" key="2">
    <citation type="submission" date="2021-10" db="EMBL/GenBank/DDBJ databases">
        <title>Phylogenomics reveals ancestral predisposition of the termite-cultivated fungus Termitomyces towards a domesticated lifestyle.</title>
        <authorList>
            <person name="Auxier B."/>
            <person name="Grum-Grzhimaylo A."/>
            <person name="Cardenas M.E."/>
            <person name="Lodge J.D."/>
            <person name="Laessoe T."/>
            <person name="Pedersen O."/>
            <person name="Smith M.E."/>
            <person name="Kuyper T.W."/>
            <person name="Franco-Molano E.A."/>
            <person name="Baroni T.J."/>
            <person name="Aanen D.K."/>
        </authorList>
    </citation>
    <scope>NUCLEOTIDE SEQUENCE</scope>
    <source>
        <strain evidence="8">AP01</strain>
        <tissue evidence="8">Mycelium</tissue>
    </source>
</reference>
<feature type="compositionally biased region" description="Low complexity" evidence="5">
    <location>
        <begin position="523"/>
        <end position="536"/>
    </location>
</feature>
<proteinExistence type="predicted"/>
<dbReference type="Gene3D" id="1.10.510.10">
    <property type="entry name" value="Transferase(Phosphotransferase) domain 1"/>
    <property type="match status" value="1"/>
</dbReference>
<keyword evidence="9" id="KW-1185">Reference proteome</keyword>
<evidence type="ECO:0000256" key="3">
    <source>
        <dbReference type="ARBA" id="ARBA00022989"/>
    </source>
</evidence>
<evidence type="ECO:0000256" key="6">
    <source>
        <dbReference type="SAM" id="Phobius"/>
    </source>
</evidence>
<feature type="domain" description="Amino acid permease/ SLC12A" evidence="7">
    <location>
        <begin position="861"/>
        <end position="1008"/>
    </location>
</feature>
<dbReference type="GO" id="GO:0016020">
    <property type="term" value="C:membrane"/>
    <property type="evidence" value="ECO:0007669"/>
    <property type="project" value="UniProtKB-SubCell"/>
</dbReference>
<keyword evidence="2 6" id="KW-0812">Transmembrane</keyword>
<evidence type="ECO:0000256" key="2">
    <source>
        <dbReference type="ARBA" id="ARBA00022692"/>
    </source>
</evidence>
<dbReference type="Proteomes" id="UP000775547">
    <property type="component" value="Unassembled WGS sequence"/>
</dbReference>
<feature type="transmembrane region" description="Helical" evidence="6">
    <location>
        <begin position="1216"/>
        <end position="1233"/>
    </location>
</feature>
<comment type="caution">
    <text evidence="8">The sequence shown here is derived from an EMBL/GenBank/DDBJ whole genome shotgun (WGS) entry which is preliminary data.</text>
</comment>
<evidence type="ECO:0000256" key="5">
    <source>
        <dbReference type="SAM" id="MobiDB-lite"/>
    </source>
</evidence>
<evidence type="ECO:0000256" key="4">
    <source>
        <dbReference type="ARBA" id="ARBA00023136"/>
    </source>
</evidence>
<evidence type="ECO:0000313" key="8">
    <source>
        <dbReference type="EMBL" id="KAG5648120.1"/>
    </source>
</evidence>
<protein>
    <recommendedName>
        <fullName evidence="7">Amino acid permease/ SLC12A domain-containing protein</fullName>
    </recommendedName>
</protein>
<feature type="transmembrane region" description="Helical" evidence="6">
    <location>
        <begin position="1077"/>
        <end position="1098"/>
    </location>
</feature>
<keyword evidence="3 6" id="KW-1133">Transmembrane helix</keyword>
<keyword evidence="4 6" id="KW-0472">Membrane</keyword>
<dbReference type="Pfam" id="PF00324">
    <property type="entry name" value="AA_permease"/>
    <property type="match status" value="2"/>
</dbReference>
<name>A0A9P7KGT4_9AGAR</name>
<dbReference type="GO" id="GO:0015171">
    <property type="term" value="F:amino acid transmembrane transporter activity"/>
    <property type="evidence" value="ECO:0007669"/>
    <property type="project" value="TreeGrafter"/>
</dbReference>
<dbReference type="InterPro" id="IPR011009">
    <property type="entry name" value="Kinase-like_dom_sf"/>
</dbReference>
<feature type="region of interest" description="Disordered" evidence="5">
    <location>
        <begin position="1"/>
        <end position="56"/>
    </location>
</feature>
<evidence type="ECO:0000256" key="1">
    <source>
        <dbReference type="ARBA" id="ARBA00004141"/>
    </source>
</evidence>
<dbReference type="InterPro" id="IPR050524">
    <property type="entry name" value="APC_YAT"/>
</dbReference>
<dbReference type="InterPro" id="IPR004841">
    <property type="entry name" value="AA-permease/SLC12A_dom"/>
</dbReference>
<dbReference type="PROSITE" id="PS00109">
    <property type="entry name" value="PROTEIN_KINASE_TYR"/>
    <property type="match status" value="1"/>
</dbReference>
<feature type="region of interest" description="Disordered" evidence="5">
    <location>
        <begin position="520"/>
        <end position="562"/>
    </location>
</feature>
<gene>
    <name evidence="8" type="ORF">DXG03_006074</name>
</gene>
<comment type="subcellular location">
    <subcellularLocation>
        <location evidence="1">Membrane</location>
        <topology evidence="1">Multi-pass membrane protein</topology>
    </subcellularLocation>
</comment>
<evidence type="ECO:0000313" key="9">
    <source>
        <dbReference type="Proteomes" id="UP000775547"/>
    </source>
</evidence>
<feature type="transmembrane region" description="Helical" evidence="6">
    <location>
        <begin position="976"/>
        <end position="1009"/>
    </location>
</feature>